<sequence length="236" mass="26124">MEISSFSLSTTFSHSCGSELPCRFSAELQHSQPDTDSSALTSPSCELSGRQALIRETLPRSSSQRSCSLSCSAYAPRPNLEYFSRAFIPSLLLQLLQPWAAFQVNSEDTQTLSQVCGQRRPDIRAQMHRHTCALARRCGSELQSRAEIGLVCICPGGRLFLGMLRAIFGSWSVVVCQTPIVGRIVGQDNMAGRQNRDQFWSISFANRAAALKRPTSRLQKVKRGLEVGRRPGRAIF</sequence>
<accession>A0AAV9H615</accession>
<protein>
    <submittedName>
        <fullName evidence="1">Uncharacterized protein</fullName>
    </submittedName>
</protein>
<gene>
    <name evidence="1" type="ORF">QBC34DRAFT_108450</name>
</gene>
<evidence type="ECO:0000313" key="2">
    <source>
        <dbReference type="Proteomes" id="UP001321760"/>
    </source>
</evidence>
<dbReference type="AlphaFoldDB" id="A0AAV9H615"/>
<evidence type="ECO:0000313" key="1">
    <source>
        <dbReference type="EMBL" id="KAK4455152.1"/>
    </source>
</evidence>
<reference evidence="1" key="2">
    <citation type="submission" date="2023-05" db="EMBL/GenBank/DDBJ databases">
        <authorList>
            <consortium name="Lawrence Berkeley National Laboratory"/>
            <person name="Steindorff A."/>
            <person name="Hensen N."/>
            <person name="Bonometti L."/>
            <person name="Westerberg I."/>
            <person name="Brannstrom I.O."/>
            <person name="Guillou S."/>
            <person name="Cros-Aarteil S."/>
            <person name="Calhoun S."/>
            <person name="Haridas S."/>
            <person name="Kuo A."/>
            <person name="Mondo S."/>
            <person name="Pangilinan J."/>
            <person name="Riley R."/>
            <person name="Labutti K."/>
            <person name="Andreopoulos B."/>
            <person name="Lipzen A."/>
            <person name="Chen C."/>
            <person name="Yanf M."/>
            <person name="Daum C."/>
            <person name="Ng V."/>
            <person name="Clum A."/>
            <person name="Ohm R."/>
            <person name="Martin F."/>
            <person name="Silar P."/>
            <person name="Natvig D."/>
            <person name="Lalanne C."/>
            <person name="Gautier V."/>
            <person name="Ament-Velasquez S.L."/>
            <person name="Kruys A."/>
            <person name="Hutchinson M.I."/>
            <person name="Powell A.J."/>
            <person name="Barry K."/>
            <person name="Miller A.N."/>
            <person name="Grigoriev I.V."/>
            <person name="Debuchy R."/>
            <person name="Gladieux P."/>
            <person name="Thoren M.H."/>
            <person name="Johannesson H."/>
        </authorList>
    </citation>
    <scope>NUCLEOTIDE SEQUENCE</scope>
    <source>
        <strain evidence="1">PSN243</strain>
    </source>
</reference>
<keyword evidence="2" id="KW-1185">Reference proteome</keyword>
<proteinExistence type="predicted"/>
<comment type="caution">
    <text evidence="1">The sequence shown here is derived from an EMBL/GenBank/DDBJ whole genome shotgun (WGS) entry which is preliminary data.</text>
</comment>
<name>A0AAV9H615_9PEZI</name>
<reference evidence="1" key="1">
    <citation type="journal article" date="2023" name="Mol. Phylogenet. Evol.">
        <title>Genome-scale phylogeny and comparative genomics of the fungal order Sordariales.</title>
        <authorList>
            <person name="Hensen N."/>
            <person name="Bonometti L."/>
            <person name="Westerberg I."/>
            <person name="Brannstrom I.O."/>
            <person name="Guillou S."/>
            <person name="Cros-Aarteil S."/>
            <person name="Calhoun S."/>
            <person name="Haridas S."/>
            <person name="Kuo A."/>
            <person name="Mondo S."/>
            <person name="Pangilinan J."/>
            <person name="Riley R."/>
            <person name="LaButti K."/>
            <person name="Andreopoulos B."/>
            <person name="Lipzen A."/>
            <person name="Chen C."/>
            <person name="Yan M."/>
            <person name="Daum C."/>
            <person name="Ng V."/>
            <person name="Clum A."/>
            <person name="Steindorff A."/>
            <person name="Ohm R.A."/>
            <person name="Martin F."/>
            <person name="Silar P."/>
            <person name="Natvig D.O."/>
            <person name="Lalanne C."/>
            <person name="Gautier V."/>
            <person name="Ament-Velasquez S.L."/>
            <person name="Kruys A."/>
            <person name="Hutchinson M.I."/>
            <person name="Powell A.J."/>
            <person name="Barry K."/>
            <person name="Miller A.N."/>
            <person name="Grigoriev I.V."/>
            <person name="Debuchy R."/>
            <person name="Gladieux P."/>
            <person name="Hiltunen Thoren M."/>
            <person name="Johannesson H."/>
        </authorList>
    </citation>
    <scope>NUCLEOTIDE SEQUENCE</scope>
    <source>
        <strain evidence="1">PSN243</strain>
    </source>
</reference>
<dbReference type="Proteomes" id="UP001321760">
    <property type="component" value="Unassembled WGS sequence"/>
</dbReference>
<dbReference type="EMBL" id="MU865915">
    <property type="protein sequence ID" value="KAK4455152.1"/>
    <property type="molecule type" value="Genomic_DNA"/>
</dbReference>
<organism evidence="1 2">
    <name type="scientific">Podospora aff. communis PSN243</name>
    <dbReference type="NCBI Taxonomy" id="3040156"/>
    <lineage>
        <taxon>Eukaryota</taxon>
        <taxon>Fungi</taxon>
        <taxon>Dikarya</taxon>
        <taxon>Ascomycota</taxon>
        <taxon>Pezizomycotina</taxon>
        <taxon>Sordariomycetes</taxon>
        <taxon>Sordariomycetidae</taxon>
        <taxon>Sordariales</taxon>
        <taxon>Podosporaceae</taxon>
        <taxon>Podospora</taxon>
    </lineage>
</organism>